<protein>
    <recommendedName>
        <fullName evidence="3">leucine--tRNA ligase</fullName>
        <ecNumber evidence="3">6.1.1.4</ecNumber>
    </recommendedName>
    <alternativeName>
        <fullName evidence="9">Leucyl-tRNA synthetase</fullName>
    </alternativeName>
</protein>
<dbReference type="Proteomes" id="UP000314986">
    <property type="component" value="Unassembled WGS sequence"/>
</dbReference>
<dbReference type="GO" id="GO:0004823">
    <property type="term" value="F:leucine-tRNA ligase activity"/>
    <property type="evidence" value="ECO:0007669"/>
    <property type="project" value="UniProtKB-EC"/>
</dbReference>
<comment type="subcellular location">
    <subcellularLocation>
        <location evidence="1">Mitochondrion matrix</location>
    </subcellularLocation>
</comment>
<dbReference type="Pfam" id="PF00133">
    <property type="entry name" value="tRNA-synt_1"/>
    <property type="match status" value="3"/>
</dbReference>
<feature type="domain" description="Aminoacyl-tRNA synthetase class Ia" evidence="12">
    <location>
        <begin position="634"/>
        <end position="674"/>
    </location>
</feature>
<dbReference type="InterPro" id="IPR002302">
    <property type="entry name" value="Leu-tRNA-ligase"/>
</dbReference>
<evidence type="ECO:0000256" key="10">
    <source>
        <dbReference type="ARBA" id="ARBA00047469"/>
    </source>
</evidence>
<dbReference type="InterPro" id="IPR009080">
    <property type="entry name" value="tRNAsynth_Ia_anticodon-bd"/>
</dbReference>
<dbReference type="InterPro" id="IPR002300">
    <property type="entry name" value="aa-tRNA-synth_Ia"/>
</dbReference>
<comment type="similarity">
    <text evidence="2 11">Belongs to the class-I aminoacyl-tRNA synthetase family.</text>
</comment>
<dbReference type="SUPFAM" id="SSF47323">
    <property type="entry name" value="Anticodon-binding domain of a subclass of class I aminoacyl-tRNA synthetases"/>
    <property type="match status" value="1"/>
</dbReference>
<reference evidence="16" key="3">
    <citation type="journal article" date="2014" name="Nature">
        <title>Elephant shark genome provides unique insights into gnathostome evolution.</title>
        <authorList>
            <consortium name="International Elephant Shark Genome Sequencing Consortium"/>
            <person name="Venkatesh B."/>
            <person name="Lee A.P."/>
            <person name="Ravi V."/>
            <person name="Maurya A.K."/>
            <person name="Lian M.M."/>
            <person name="Swann J.B."/>
            <person name="Ohta Y."/>
            <person name="Flajnik M.F."/>
            <person name="Sutoh Y."/>
            <person name="Kasahara M."/>
            <person name="Hoon S."/>
            <person name="Gangu V."/>
            <person name="Roy S.W."/>
            <person name="Irimia M."/>
            <person name="Korzh V."/>
            <person name="Kondrychyn I."/>
            <person name="Lim Z.W."/>
            <person name="Tay B.H."/>
            <person name="Tohari S."/>
            <person name="Kong K.W."/>
            <person name="Ho S."/>
            <person name="Lorente-Galdos B."/>
            <person name="Quilez J."/>
            <person name="Marques-Bonet T."/>
            <person name="Raney B.J."/>
            <person name="Ingham P.W."/>
            <person name="Tay A."/>
            <person name="Hillier L.W."/>
            <person name="Minx P."/>
            <person name="Boehm T."/>
            <person name="Wilson R.K."/>
            <person name="Brenner S."/>
            <person name="Warren W.C."/>
        </authorList>
    </citation>
    <scope>NUCLEOTIDE SEQUENCE [LARGE SCALE GENOMIC DNA]</scope>
</reference>
<dbReference type="PRINTS" id="PR00985">
    <property type="entry name" value="TRNASYNTHLEU"/>
</dbReference>
<dbReference type="NCBIfam" id="TIGR00396">
    <property type="entry name" value="leuS_bact"/>
    <property type="match status" value="1"/>
</dbReference>
<dbReference type="CDD" id="cd00812">
    <property type="entry name" value="LeuRS_core"/>
    <property type="match status" value="1"/>
</dbReference>
<dbReference type="PROSITE" id="PS00178">
    <property type="entry name" value="AA_TRNA_LIGASE_I"/>
    <property type="match status" value="1"/>
</dbReference>
<proteinExistence type="inferred from homology"/>
<keyword evidence="8 11" id="KW-0030">Aminoacyl-tRNA synthetase</keyword>
<dbReference type="SUPFAM" id="SSF52374">
    <property type="entry name" value="Nucleotidylyl transferase"/>
    <property type="match status" value="1"/>
</dbReference>
<dbReference type="GO" id="GO:0005759">
    <property type="term" value="C:mitochondrial matrix"/>
    <property type="evidence" value="ECO:0007669"/>
    <property type="project" value="UniProtKB-SubCell"/>
</dbReference>
<dbReference type="GO" id="GO:0032543">
    <property type="term" value="P:mitochondrial translation"/>
    <property type="evidence" value="ECO:0007669"/>
    <property type="project" value="TreeGrafter"/>
</dbReference>
<dbReference type="OMA" id="GIEHACM"/>
<accession>A0A4W3I608</accession>
<feature type="domain" description="Aminoacyl-tRNA synthetase class Ia" evidence="12">
    <location>
        <begin position="438"/>
        <end position="596"/>
    </location>
</feature>
<feature type="domain" description="Methionyl/Valyl/Leucyl/Isoleucyl-tRNA synthetase anticodon-binding" evidence="13">
    <location>
        <begin position="722"/>
        <end position="853"/>
    </location>
</feature>
<dbReference type="Ensembl" id="ENSCMIT00000024609.1">
    <property type="protein sequence ID" value="ENSCMIP00000024202.1"/>
    <property type="gene ID" value="ENSCMIG00000010742.1"/>
</dbReference>
<keyword evidence="6 11" id="KW-0067">ATP-binding</keyword>
<evidence type="ECO:0000313" key="15">
    <source>
        <dbReference type="Ensembl" id="ENSCMIP00000024202.1"/>
    </source>
</evidence>
<evidence type="ECO:0000259" key="13">
    <source>
        <dbReference type="Pfam" id="PF08264"/>
    </source>
</evidence>
<dbReference type="STRING" id="7868.ENSCMIP00000024202"/>
<dbReference type="Gene3D" id="1.10.730.10">
    <property type="entry name" value="Isoleucyl-tRNA Synthetase, Domain 1"/>
    <property type="match status" value="1"/>
</dbReference>
<evidence type="ECO:0000256" key="2">
    <source>
        <dbReference type="ARBA" id="ARBA00005594"/>
    </source>
</evidence>
<feature type="domain" description="Aminoacyl-tRNA synthetase class Ia" evidence="12">
    <location>
        <begin position="61"/>
        <end position="250"/>
    </location>
</feature>
<reference evidence="16" key="2">
    <citation type="journal article" date="2007" name="PLoS Biol.">
        <title>Survey sequencing and comparative analysis of the elephant shark (Callorhinchus milii) genome.</title>
        <authorList>
            <person name="Venkatesh B."/>
            <person name="Kirkness E.F."/>
            <person name="Loh Y.H."/>
            <person name="Halpern A.L."/>
            <person name="Lee A.P."/>
            <person name="Johnson J."/>
            <person name="Dandona N."/>
            <person name="Viswanathan L.D."/>
            <person name="Tay A."/>
            <person name="Venter J.C."/>
            <person name="Strausberg R.L."/>
            <person name="Brenner S."/>
        </authorList>
    </citation>
    <scope>NUCLEOTIDE SEQUENCE [LARGE SCALE GENOMIC DNA]</scope>
</reference>
<dbReference type="EC" id="6.1.1.4" evidence="3"/>
<name>A0A4W3I608_CALMI</name>
<dbReference type="GO" id="GO:0002161">
    <property type="term" value="F:aminoacyl-tRNA deacylase activity"/>
    <property type="evidence" value="ECO:0007669"/>
    <property type="project" value="InterPro"/>
</dbReference>
<evidence type="ECO:0000256" key="1">
    <source>
        <dbReference type="ARBA" id="ARBA00004305"/>
    </source>
</evidence>
<dbReference type="InterPro" id="IPR013155">
    <property type="entry name" value="M/V/L/I-tRNA-synth_anticd-bd"/>
</dbReference>
<evidence type="ECO:0000313" key="16">
    <source>
        <dbReference type="Proteomes" id="UP000314986"/>
    </source>
</evidence>
<evidence type="ECO:0000256" key="9">
    <source>
        <dbReference type="ARBA" id="ARBA00030520"/>
    </source>
</evidence>
<organism evidence="15 16">
    <name type="scientific">Callorhinchus milii</name>
    <name type="common">Ghost shark</name>
    <dbReference type="NCBI Taxonomy" id="7868"/>
    <lineage>
        <taxon>Eukaryota</taxon>
        <taxon>Metazoa</taxon>
        <taxon>Chordata</taxon>
        <taxon>Craniata</taxon>
        <taxon>Vertebrata</taxon>
        <taxon>Chondrichthyes</taxon>
        <taxon>Holocephali</taxon>
        <taxon>Chimaeriformes</taxon>
        <taxon>Callorhinchidae</taxon>
        <taxon>Callorhinchus</taxon>
    </lineage>
</organism>
<evidence type="ECO:0000256" key="6">
    <source>
        <dbReference type="ARBA" id="ARBA00022840"/>
    </source>
</evidence>
<dbReference type="PANTHER" id="PTHR43740">
    <property type="entry name" value="LEUCYL-TRNA SYNTHETASE"/>
    <property type="match status" value="1"/>
</dbReference>
<evidence type="ECO:0000256" key="11">
    <source>
        <dbReference type="RuleBase" id="RU363035"/>
    </source>
</evidence>
<reference evidence="15" key="4">
    <citation type="submission" date="2025-08" db="UniProtKB">
        <authorList>
            <consortium name="Ensembl"/>
        </authorList>
    </citation>
    <scope>IDENTIFICATION</scope>
</reference>
<dbReference type="GeneTree" id="ENSGT00390000015114"/>
<evidence type="ECO:0000259" key="12">
    <source>
        <dbReference type="Pfam" id="PF00133"/>
    </source>
</evidence>
<evidence type="ECO:0000256" key="3">
    <source>
        <dbReference type="ARBA" id="ARBA00013164"/>
    </source>
</evidence>
<dbReference type="Pfam" id="PF13603">
    <property type="entry name" value="tRNA-synt_1_2"/>
    <property type="match status" value="1"/>
</dbReference>
<keyword evidence="7 11" id="KW-0648">Protein biosynthesis</keyword>
<keyword evidence="16" id="KW-1185">Reference proteome</keyword>
<sequence length="900" mass="102754">MNRVMWQFGWCSSCLKRRGWSGFLKHLEHSRAIYSETGKWERIYKVETRRRVEKLWHPRIKEQFQKLSDTDKSKPKCYILSMFPYPSGKLHMGHVRVYTLSDTMAQFQRMRGFQVLHPMGWDAFGLPAENAAIERGLDPEEWTKSNIAHMREQLHNLGLFFNWKKEVTTCQPDYYKWTQSLFVKLHKAGLAYQKESLVNWDPVDQTVLADEQVDESGCSWRSGARVEQKYLKQWFIKTTNYAKSLLDGLADLPEWYGVKGMQANWIGDCTGCYFDFELKVNGRFVGEKLPAYCFTPEAIYGASHLTILPSHRLLHGNSHLKDFLQKYLVSDTGKDCLMPVTAVNLLNDQEIPVVISAKKEFDGYLDTVIGIPSASPDDAAVANKLGLEGLEVFHVLPDGSERLQNSGEFTGLDRQSATQAILERARRNAIGGHLTSCKIRDWLISRQRYWGTPIPIIHCQACGDVPVPYQDLPVLLPKVQAFVAKGVSPLTTVSEWFNCTCPKCKGPAQRETDTMDTFVDSAWYYYRYTDPHNTQEPFDKALADHWMPVDLYVGGKEHAVMHLYYARFISHFCNDQNMVKYREPFRKLLVHGLIKGQTFRLPSTGQYVKKEDVCFSGLDPVHATTSEKLQVTWEKMSKSKHNGLDPEEVAQQYGIDTARLYVLYAAPPEQDILWDVKTDAIAGVLRWQGRVWSLVTKLIDARLTGTVPCPDLLNKKEKAEAKKIWQSKNYAVSEVTTYMSEDFLLNAVISRLMGLTNILSHASPKVILHSTEYEDALATLCIMTAPMAPFLASELWKGLSSVPNKLGVGYQWDTDVLFQHWPNVDREYLQQPDTVEMTIRINNKVCGSVSMPQQVAVDAEQVRELVLQSELGIRQLQGRAIKKVFLSPRTALINFLVDEQ</sequence>
<keyword evidence="5 11" id="KW-0547">Nucleotide-binding</keyword>
<dbReference type="InParanoid" id="A0A4W3I608"/>
<dbReference type="AlphaFoldDB" id="A0A4W3I608"/>
<dbReference type="InterPro" id="IPR001412">
    <property type="entry name" value="aa-tRNA-synth_I_CS"/>
</dbReference>
<evidence type="ECO:0000256" key="5">
    <source>
        <dbReference type="ARBA" id="ARBA00022741"/>
    </source>
</evidence>
<dbReference type="FunFam" id="1.10.730.10:FF:000011">
    <property type="entry name" value="Leucine--tRNA ligase chloroplastic/mitochondrial"/>
    <property type="match status" value="1"/>
</dbReference>
<dbReference type="SUPFAM" id="SSF50677">
    <property type="entry name" value="ValRS/IleRS/LeuRS editing domain"/>
    <property type="match status" value="1"/>
</dbReference>
<dbReference type="InterPro" id="IPR025709">
    <property type="entry name" value="Leu_tRNA-synth_edit"/>
</dbReference>
<evidence type="ECO:0000259" key="14">
    <source>
        <dbReference type="Pfam" id="PF13603"/>
    </source>
</evidence>
<evidence type="ECO:0000256" key="8">
    <source>
        <dbReference type="ARBA" id="ARBA00023146"/>
    </source>
</evidence>
<dbReference type="FunFam" id="3.40.50.620:FF:000100">
    <property type="entry name" value="probable leucine--tRNA ligase, mitochondrial"/>
    <property type="match status" value="1"/>
</dbReference>
<reference evidence="16" key="1">
    <citation type="journal article" date="2006" name="Science">
        <title>Ancient noncoding elements conserved in the human genome.</title>
        <authorList>
            <person name="Venkatesh B."/>
            <person name="Kirkness E.F."/>
            <person name="Loh Y.H."/>
            <person name="Halpern A.L."/>
            <person name="Lee A.P."/>
            <person name="Johnson J."/>
            <person name="Dandona N."/>
            <person name="Viswanathan L.D."/>
            <person name="Tay A."/>
            <person name="Venter J.C."/>
            <person name="Strausberg R.L."/>
            <person name="Brenner S."/>
        </authorList>
    </citation>
    <scope>NUCLEOTIDE SEQUENCE [LARGE SCALE GENOMIC DNA]</scope>
</reference>
<dbReference type="PANTHER" id="PTHR43740:SF2">
    <property type="entry name" value="LEUCINE--TRNA LIGASE, MITOCHONDRIAL"/>
    <property type="match status" value="1"/>
</dbReference>
<feature type="domain" description="Leucyl-tRNA synthetase editing" evidence="14">
    <location>
        <begin position="264"/>
        <end position="424"/>
    </location>
</feature>
<dbReference type="Pfam" id="PF08264">
    <property type="entry name" value="Anticodon_1"/>
    <property type="match status" value="1"/>
</dbReference>
<dbReference type="InterPro" id="IPR009008">
    <property type="entry name" value="Val/Leu/Ile-tRNA-synth_edit"/>
</dbReference>
<dbReference type="GO" id="GO:0005524">
    <property type="term" value="F:ATP binding"/>
    <property type="evidence" value="ECO:0007669"/>
    <property type="project" value="UniProtKB-KW"/>
</dbReference>
<comment type="catalytic activity">
    <reaction evidence="10">
        <text>tRNA(Leu) + L-leucine + ATP = L-leucyl-tRNA(Leu) + AMP + diphosphate</text>
        <dbReference type="Rhea" id="RHEA:11688"/>
        <dbReference type="Rhea" id="RHEA-COMP:9613"/>
        <dbReference type="Rhea" id="RHEA-COMP:9622"/>
        <dbReference type="ChEBI" id="CHEBI:30616"/>
        <dbReference type="ChEBI" id="CHEBI:33019"/>
        <dbReference type="ChEBI" id="CHEBI:57427"/>
        <dbReference type="ChEBI" id="CHEBI:78442"/>
        <dbReference type="ChEBI" id="CHEBI:78494"/>
        <dbReference type="ChEBI" id="CHEBI:456215"/>
        <dbReference type="EC" id="6.1.1.4"/>
    </reaction>
</comment>
<dbReference type="Gene3D" id="3.40.50.620">
    <property type="entry name" value="HUPs"/>
    <property type="match status" value="2"/>
</dbReference>
<dbReference type="GO" id="GO:0006429">
    <property type="term" value="P:leucyl-tRNA aminoacylation"/>
    <property type="evidence" value="ECO:0007669"/>
    <property type="project" value="InterPro"/>
</dbReference>
<keyword evidence="4 11" id="KW-0436">Ligase</keyword>
<dbReference type="InterPro" id="IPR014729">
    <property type="entry name" value="Rossmann-like_a/b/a_fold"/>
</dbReference>
<dbReference type="FunFam" id="3.40.50.620:FF:000003">
    <property type="entry name" value="Leucine--tRNA ligase"/>
    <property type="match status" value="1"/>
</dbReference>
<evidence type="ECO:0000256" key="4">
    <source>
        <dbReference type="ARBA" id="ARBA00022598"/>
    </source>
</evidence>
<evidence type="ECO:0000256" key="7">
    <source>
        <dbReference type="ARBA" id="ARBA00022917"/>
    </source>
</evidence>
<reference evidence="15" key="5">
    <citation type="submission" date="2025-09" db="UniProtKB">
        <authorList>
            <consortium name="Ensembl"/>
        </authorList>
    </citation>
    <scope>IDENTIFICATION</scope>
</reference>